<dbReference type="GeneID" id="9689726"/>
<dbReference type="Proteomes" id="UP000001876">
    <property type="component" value="Unassembled WGS sequence"/>
</dbReference>
<dbReference type="EMBL" id="GG663750">
    <property type="protein sequence ID" value="EEH51725.1"/>
    <property type="molecule type" value="Genomic_DNA"/>
</dbReference>
<dbReference type="OrthoDB" id="5175656at2759"/>
<dbReference type="STRING" id="564608.C1N8L0"/>
<protein>
    <submittedName>
        <fullName evidence="4">Predicted protein</fullName>
    </submittedName>
</protein>
<dbReference type="eggNOG" id="ENOG502RZ1C">
    <property type="taxonomic scope" value="Eukaryota"/>
</dbReference>
<comment type="similarity">
    <text evidence="1">Belongs to the peptidase C69 family. Secernin subfamily.</text>
</comment>
<proteinExistence type="inferred from homology"/>
<feature type="signal peptide" evidence="3">
    <location>
        <begin position="1"/>
        <end position="45"/>
    </location>
</feature>
<evidence type="ECO:0000256" key="2">
    <source>
        <dbReference type="SAM" id="MobiDB-lite"/>
    </source>
</evidence>
<dbReference type="KEGG" id="mpp:MICPUCDRAFT_54129"/>
<reference evidence="4 5" key="1">
    <citation type="journal article" date="2009" name="Science">
        <title>Green evolution and dynamic adaptations revealed by genomes of the marine picoeukaryotes Micromonas.</title>
        <authorList>
            <person name="Worden A.Z."/>
            <person name="Lee J.H."/>
            <person name="Mock T."/>
            <person name="Rouze P."/>
            <person name="Simmons M.P."/>
            <person name="Aerts A.L."/>
            <person name="Allen A.E."/>
            <person name="Cuvelier M.L."/>
            <person name="Derelle E."/>
            <person name="Everett M.V."/>
            <person name="Foulon E."/>
            <person name="Grimwood J."/>
            <person name="Gundlach H."/>
            <person name="Henrissat B."/>
            <person name="Napoli C."/>
            <person name="McDonald S.M."/>
            <person name="Parker M.S."/>
            <person name="Rombauts S."/>
            <person name="Salamov A."/>
            <person name="Von Dassow P."/>
            <person name="Badger J.H."/>
            <person name="Coutinho P.M."/>
            <person name="Demir E."/>
            <person name="Dubchak I."/>
            <person name="Gentemann C."/>
            <person name="Eikrem W."/>
            <person name="Gready J.E."/>
            <person name="John U."/>
            <person name="Lanier W."/>
            <person name="Lindquist E.A."/>
            <person name="Lucas S."/>
            <person name="Mayer K.F."/>
            <person name="Moreau H."/>
            <person name="Not F."/>
            <person name="Otillar R."/>
            <person name="Panaud O."/>
            <person name="Pangilinan J."/>
            <person name="Paulsen I."/>
            <person name="Piegu B."/>
            <person name="Poliakov A."/>
            <person name="Robbens S."/>
            <person name="Schmutz J."/>
            <person name="Toulza E."/>
            <person name="Wyss T."/>
            <person name="Zelensky A."/>
            <person name="Zhou K."/>
            <person name="Armbrust E.V."/>
            <person name="Bhattacharya D."/>
            <person name="Goodenough U.W."/>
            <person name="Van de Peer Y."/>
            <person name="Grigoriev I.V."/>
        </authorList>
    </citation>
    <scope>NUCLEOTIDE SEQUENCE [LARGE SCALE GENOMIC DNA]</scope>
    <source>
        <strain evidence="4 5">CCMP1545</strain>
    </source>
</reference>
<keyword evidence="3" id="KW-0732">Signal</keyword>
<keyword evidence="5" id="KW-1185">Reference proteome</keyword>
<dbReference type="GO" id="GO:0016805">
    <property type="term" value="F:dipeptidase activity"/>
    <property type="evidence" value="ECO:0007669"/>
    <property type="project" value="InterPro"/>
</dbReference>
<dbReference type="GO" id="GO:0070004">
    <property type="term" value="F:cysteine-type exopeptidase activity"/>
    <property type="evidence" value="ECO:0007669"/>
    <property type="project" value="InterPro"/>
</dbReference>
<dbReference type="PANTHER" id="PTHR12994">
    <property type="entry name" value="SECERNIN"/>
    <property type="match status" value="1"/>
</dbReference>
<gene>
    <name evidence="4" type="ORF">MICPUCDRAFT_54129</name>
</gene>
<accession>C1N8L0</accession>
<dbReference type="OMA" id="GNMNEHQ"/>
<evidence type="ECO:0000256" key="3">
    <source>
        <dbReference type="SAM" id="SignalP"/>
    </source>
</evidence>
<feature type="region of interest" description="Disordered" evidence="2">
    <location>
        <begin position="602"/>
        <end position="651"/>
    </location>
</feature>
<feature type="compositionally biased region" description="Basic residues" evidence="2">
    <location>
        <begin position="640"/>
        <end position="651"/>
    </location>
</feature>
<feature type="compositionally biased region" description="Basic and acidic residues" evidence="2">
    <location>
        <begin position="630"/>
        <end position="639"/>
    </location>
</feature>
<dbReference type="GO" id="GO:0006508">
    <property type="term" value="P:proteolysis"/>
    <property type="evidence" value="ECO:0007669"/>
    <property type="project" value="InterPro"/>
</dbReference>
<dbReference type="RefSeq" id="XP_003064103.1">
    <property type="nucleotide sequence ID" value="XM_003064057.1"/>
</dbReference>
<organism evidence="5">
    <name type="scientific">Micromonas pusilla (strain CCMP1545)</name>
    <name type="common">Picoplanktonic green alga</name>
    <dbReference type="NCBI Taxonomy" id="564608"/>
    <lineage>
        <taxon>Eukaryota</taxon>
        <taxon>Viridiplantae</taxon>
        <taxon>Chlorophyta</taxon>
        <taxon>Mamiellophyceae</taxon>
        <taxon>Mamiellales</taxon>
        <taxon>Mamiellaceae</taxon>
        <taxon>Micromonas</taxon>
    </lineage>
</organism>
<evidence type="ECO:0000313" key="4">
    <source>
        <dbReference type="EMBL" id="EEH51725.1"/>
    </source>
</evidence>
<dbReference type="AlphaFoldDB" id="C1N8L0"/>
<name>C1N8L0_MICPC</name>
<evidence type="ECO:0000256" key="1">
    <source>
        <dbReference type="ARBA" id="ARBA00005705"/>
    </source>
</evidence>
<dbReference type="PANTHER" id="PTHR12994:SF17">
    <property type="entry name" value="LD30995P"/>
    <property type="match status" value="1"/>
</dbReference>
<dbReference type="InterPro" id="IPR005322">
    <property type="entry name" value="Peptidase_C69"/>
</dbReference>
<dbReference type="Pfam" id="PF03577">
    <property type="entry name" value="Peptidase_C69"/>
    <property type="match status" value="1"/>
</dbReference>
<feature type="compositionally biased region" description="Pro residues" evidence="2">
    <location>
        <begin position="606"/>
        <end position="615"/>
    </location>
</feature>
<evidence type="ECO:0000313" key="5">
    <source>
        <dbReference type="Proteomes" id="UP000001876"/>
    </source>
</evidence>
<feature type="chain" id="PRO_5002910683" evidence="3">
    <location>
        <begin position="46"/>
        <end position="651"/>
    </location>
</feature>
<sequence length="651" mass="70107">MTRCVENRMSSAPSLVSHPPPLRVLSLLLLLLLLLASSTPTRVRACSTFLVGKDASSDGSLFVTHSDDGEGNPDVRLAFVPAATHAPGSERAIWPDLEDNPRYVGDARGETYRARSERERDEKTTRPVGFIPQVARTYAYTEGNYGIMNEKQLSIGESTCSGVFTAKGAHDGGDALFCVNELSRVAMERCVTARCAVALMGDLAERHGFYGASGGVEGGSETLLVADTTEGWVMHFVPYPANNSAVWAARRVPDDEVAVVMNMFTIREVDGGDPDNFMHSANMLPVAIEHRLWNPIGSVGAFDFTKAFSDGEYAHKYYSGRRVWGAFRLINPSLKLSPEYGDLRLDAPYPFSVKPARPVAARDLFAWHRDWYQGTPFDVTRAGDVAGGPWSTPDRYGGGDAEASLPGAVERTIALYRTTYTHVLQTRAWLPDRVGGVTWFGPHAAHGTCFVPVFAGCEAAPSALNVGNASTIDRGSAWWAHRFAHNLAQLKFKHAIEDVRAAQEKWETAGFALVDELSAGSGGAAGGDGETSTTYASPAALTAASEAHAAAVARAWWRLGDDLMVRYADGFVSPSMDDESGAGDALPGTAVGYPAWWLNASGWKDGPPPPPPPRKVPNGGGGEAAGVTRGRVEGRWNVDRRRRGGRRVVRA</sequence>